<dbReference type="EMBL" id="CP138359">
    <property type="protein sequence ID" value="WPF82669.1"/>
    <property type="molecule type" value="Genomic_DNA"/>
</dbReference>
<evidence type="ECO:0008006" key="3">
    <source>
        <dbReference type="Google" id="ProtNLM"/>
    </source>
</evidence>
<accession>A0AAF1C3C3</accession>
<reference evidence="2" key="1">
    <citation type="submission" date="2023-11" db="EMBL/GenBank/DDBJ databases">
        <authorList>
            <person name="Helweg L.P."/>
            <person name="Kiel A."/>
            <person name="Hitz F."/>
            <person name="Ruckert-Reed C."/>
            <person name="Busche T."/>
            <person name="Kaltschmidt B."/>
            <person name="Kaltschmidt C."/>
        </authorList>
    </citation>
    <scope>NUCLEOTIDE SEQUENCE [LARGE SCALE GENOMIC DNA]</scope>
    <source>
        <strain evidence="2">4.1</strain>
    </source>
</reference>
<organism evidence="1 2">
    <name type="scientific">Sanguibacter biliveldensis</name>
    <dbReference type="NCBI Taxonomy" id="3030830"/>
    <lineage>
        <taxon>Bacteria</taxon>
        <taxon>Bacillati</taxon>
        <taxon>Actinomycetota</taxon>
        <taxon>Actinomycetes</taxon>
        <taxon>Micrococcales</taxon>
        <taxon>Sanguibacteraceae</taxon>
        <taxon>Sanguibacter</taxon>
    </lineage>
</organism>
<name>A0AAF1C3C3_9MICO</name>
<dbReference type="RefSeq" id="WP_319158241.1">
    <property type="nucleotide sequence ID" value="NZ_CP138359.1"/>
</dbReference>
<dbReference type="KEGG" id="sbil:SANBI_000280"/>
<sequence length="419" mass="46609">MATQLELSGYSNEKKILAQRFRRGGKWVYTIALPLNLVPSHLPVPDPDNKLPGNRRVERRRAEKFGEYWRKKDKRVAPPLLLDTTYPLSSADNFEVLYEVGGVEVGVLRLPHNMAAEVEILDGQHRTLGWAIALQDIADETKRARTSLLGSREAGDEIGIATWQSKVDGLAIEQKRFEQEYASLEIMEGVTEEDHKQLFTDIAVNARGITKSITTSFDRRSKLNRVAMDVAESIDILDGRVDFEKDRVTGKNENFISASNLVDIVRHVAVGIDGRMTVGRESRMKDSAIAEMVELFFAALVSSFDELKGLSEDEVGPVEIRSSSLLGSVTILRVLSGAYHSIAVDISDDSHPFVTEVGDKRARQLFADLNGHMGFPIEPGWFDTGYFDDETSKAPSSRSQHLKSLSSDIANWQGGNSPF</sequence>
<keyword evidence="2" id="KW-1185">Reference proteome</keyword>
<gene>
    <name evidence="1" type="ORF">SANBI_000280</name>
</gene>
<evidence type="ECO:0000313" key="2">
    <source>
        <dbReference type="Proteomes" id="UP001304340"/>
    </source>
</evidence>
<protein>
    <recommendedName>
        <fullName evidence="3">DGQHR domain-containing protein</fullName>
    </recommendedName>
</protein>
<dbReference type="Proteomes" id="UP001304340">
    <property type="component" value="Chromosome"/>
</dbReference>
<evidence type="ECO:0000313" key="1">
    <source>
        <dbReference type="EMBL" id="WPF82669.1"/>
    </source>
</evidence>
<dbReference type="CDD" id="cd16414">
    <property type="entry name" value="dndB_like"/>
    <property type="match status" value="1"/>
</dbReference>
<dbReference type="Pfam" id="PF14072">
    <property type="entry name" value="DndB"/>
    <property type="match status" value="1"/>
</dbReference>
<dbReference type="AlphaFoldDB" id="A0AAF1C3C3"/>
<dbReference type="InterPro" id="IPR017642">
    <property type="entry name" value="DNA_S_mod_DndB"/>
</dbReference>
<proteinExistence type="predicted"/>